<evidence type="ECO:0000313" key="2">
    <source>
        <dbReference type="EMBL" id="ONF93879.1"/>
    </source>
</evidence>
<comment type="caution">
    <text evidence="2">The sequence shown here is derived from an EMBL/GenBank/DDBJ whole genome shotgun (WGS) entry which is preliminary data.</text>
</comment>
<dbReference type="AlphaFoldDB" id="A0AB73MRN9"/>
<gene>
    <name evidence="2" type="ORF">BWD14_04335</name>
</gene>
<dbReference type="EMBL" id="MTSU01000003">
    <property type="protein sequence ID" value="ONF93879.1"/>
    <property type="molecule type" value="Genomic_DNA"/>
</dbReference>
<evidence type="ECO:0000256" key="1">
    <source>
        <dbReference type="SAM" id="MobiDB-lite"/>
    </source>
</evidence>
<feature type="region of interest" description="Disordered" evidence="1">
    <location>
        <begin position="29"/>
        <end position="80"/>
    </location>
</feature>
<sequence length="80" mass="8472">MRRGYTSCFCLQRVPNPIERPLGSEIAKSRGAKAVGSLQSKDERPLGSEIAKSRGAKAVGSLQSKDERPLASEIAVDSGA</sequence>
<evidence type="ECO:0000313" key="3">
    <source>
        <dbReference type="Proteomes" id="UP000189337"/>
    </source>
</evidence>
<accession>A0AB73MRN9</accession>
<organism evidence="2 3">
    <name type="scientific">Leptospira santarosai</name>
    <dbReference type="NCBI Taxonomy" id="28183"/>
    <lineage>
        <taxon>Bacteria</taxon>
        <taxon>Pseudomonadati</taxon>
        <taxon>Spirochaetota</taxon>
        <taxon>Spirochaetia</taxon>
        <taxon>Leptospirales</taxon>
        <taxon>Leptospiraceae</taxon>
        <taxon>Leptospira</taxon>
    </lineage>
</organism>
<protein>
    <submittedName>
        <fullName evidence="2">Uncharacterized protein</fullName>
    </submittedName>
</protein>
<dbReference type="Proteomes" id="UP000189337">
    <property type="component" value="Unassembled WGS sequence"/>
</dbReference>
<proteinExistence type="predicted"/>
<reference evidence="2 3" key="1">
    <citation type="submission" date="2017-01" db="EMBL/GenBank/DDBJ databases">
        <title>Comparative genomic analysis of Brazilian Leptospira santarosai.</title>
        <authorList>
            <person name="Moreno L.Z."/>
            <person name="Miraglia F."/>
            <person name="Kremer F.S."/>
            <person name="Eslabao M.R."/>
            <person name="Lilenbaum W."/>
            <person name="Dellagostin O.A."/>
            <person name="Moreno A.M."/>
        </authorList>
    </citation>
    <scope>NUCLEOTIDE SEQUENCE [LARGE SCALE GENOMIC DNA]</scope>
    <source>
        <strain evidence="2 3">M52/8-19</strain>
    </source>
</reference>
<name>A0AB73MRN9_9LEPT</name>